<evidence type="ECO:0000313" key="2">
    <source>
        <dbReference type="EMBL" id="AYP68347.1"/>
    </source>
</evidence>
<dbReference type="GO" id="GO:0140291">
    <property type="term" value="P:peptidyl-glutamate ADP-deribosylation"/>
    <property type="evidence" value="ECO:0007669"/>
    <property type="project" value="TreeGrafter"/>
</dbReference>
<dbReference type="Gene3D" id="3.40.220.10">
    <property type="entry name" value="Leucine Aminopeptidase, subunit E, domain 1"/>
    <property type="match status" value="1"/>
</dbReference>
<dbReference type="InterPro" id="IPR002589">
    <property type="entry name" value="Macro_dom"/>
</dbReference>
<dbReference type="SMART" id="SM00506">
    <property type="entry name" value="A1pp"/>
    <property type="match status" value="1"/>
</dbReference>
<sequence length="157" mass="17747">MIKIVQGDLLQATENIICHQVNCQGAMNSGVAKSIRKTFPQAYESYIKMVNHYRNSGLEQKDLLGRINGAEVGENKWVANMFGQLTYGYDGKQYTNTMALFNCFKDIRGIAERNGLSVAMPYMIGCYRGGADWKEVEELLLIAFEGYEVTLYKLHRG</sequence>
<dbReference type="Pfam" id="PF01661">
    <property type="entry name" value="Macro"/>
    <property type="match status" value="1"/>
</dbReference>
<reference evidence="2 3" key="1">
    <citation type="submission" date="2018-09" db="EMBL/GenBank/DDBJ databases">
        <title>Comparative Genomic Analysis of Eight Novel Haloalkaliphilic Bacteriophages from Lake Elmenteita, Kenya.</title>
        <authorList>
            <person name="Akhwale J.K."/>
        </authorList>
    </citation>
    <scope>NUCLEOTIDE SEQUENCE [LARGE SCALE GENOMIC DNA]</scope>
</reference>
<dbReference type="PANTHER" id="PTHR12521">
    <property type="entry name" value="PROTEIN C6ORF130"/>
    <property type="match status" value="1"/>
</dbReference>
<evidence type="ECO:0000313" key="3">
    <source>
        <dbReference type="Proteomes" id="UP000274199"/>
    </source>
</evidence>
<evidence type="ECO:0000259" key="1">
    <source>
        <dbReference type="PROSITE" id="PS51154"/>
    </source>
</evidence>
<proteinExistence type="predicted"/>
<dbReference type="PROSITE" id="PS51154">
    <property type="entry name" value="MACRO"/>
    <property type="match status" value="1"/>
</dbReference>
<name>A0A3G3BVT0_9CAUD</name>
<keyword evidence="3" id="KW-1185">Reference proteome</keyword>
<dbReference type="PANTHER" id="PTHR12521:SF0">
    <property type="entry name" value="ADP-RIBOSE GLYCOHYDROLASE OARD1"/>
    <property type="match status" value="1"/>
</dbReference>
<dbReference type="InterPro" id="IPR043472">
    <property type="entry name" value="Macro_dom-like"/>
</dbReference>
<accession>A0A3G3BVT0</accession>
<organism evidence="2 3">
    <name type="scientific">Bacillus phage vB_BcoS-136</name>
    <dbReference type="NCBI Taxonomy" id="2419619"/>
    <lineage>
        <taxon>Viruses</taxon>
        <taxon>Duplodnaviria</taxon>
        <taxon>Heunggongvirae</taxon>
        <taxon>Uroviricota</taxon>
        <taxon>Caudoviricetes</taxon>
        <taxon>Heleneionescovirinae</taxon>
        <taxon>Kenyattavirus</taxon>
        <taxon>Kenyattavirus kv136</taxon>
    </lineage>
</organism>
<dbReference type="InterPro" id="IPR050892">
    <property type="entry name" value="ADP-ribose_metab_enzymes"/>
</dbReference>
<gene>
    <name evidence="2" type="ORF">vBBcoS136_00233</name>
</gene>
<feature type="domain" description="Macro" evidence="1">
    <location>
        <begin position="1"/>
        <end position="157"/>
    </location>
</feature>
<dbReference type="Proteomes" id="UP000274199">
    <property type="component" value="Segment"/>
</dbReference>
<dbReference type="SUPFAM" id="SSF52949">
    <property type="entry name" value="Macro domain-like"/>
    <property type="match status" value="1"/>
</dbReference>
<protein>
    <submittedName>
        <fullName evidence="2">Macro domain protein</fullName>
    </submittedName>
</protein>
<dbReference type="EMBL" id="MH884508">
    <property type="protein sequence ID" value="AYP68347.1"/>
    <property type="molecule type" value="Genomic_DNA"/>
</dbReference>